<dbReference type="Gene3D" id="1.10.10.10">
    <property type="entry name" value="Winged helix-like DNA-binding domain superfamily/Winged helix DNA-binding domain"/>
    <property type="match status" value="1"/>
</dbReference>
<evidence type="ECO:0008006" key="14">
    <source>
        <dbReference type="Google" id="ProtNLM"/>
    </source>
</evidence>
<comment type="caution">
    <text evidence="12">The sequence shown here is derived from an EMBL/GenBank/DDBJ whole genome shotgun (WGS) entry which is preliminary data.</text>
</comment>
<feature type="compositionally biased region" description="Low complexity" evidence="7">
    <location>
        <begin position="1095"/>
        <end position="1106"/>
    </location>
</feature>
<keyword evidence="5" id="KW-0539">Nucleus</keyword>
<dbReference type="CDD" id="cd00167">
    <property type="entry name" value="SANT"/>
    <property type="match status" value="1"/>
</dbReference>
<dbReference type="InterPro" id="IPR007526">
    <property type="entry name" value="SWIRM"/>
</dbReference>
<name>A0ABN8P5H7_9CNID</name>
<feature type="compositionally biased region" description="Basic and acidic residues" evidence="7">
    <location>
        <begin position="747"/>
        <end position="764"/>
    </location>
</feature>
<dbReference type="Pfam" id="PF16498">
    <property type="entry name" value="SWIRM-assoc_3"/>
    <property type="match status" value="1"/>
</dbReference>
<dbReference type="InterPro" id="IPR017884">
    <property type="entry name" value="SANT_dom"/>
</dbReference>
<dbReference type="Pfam" id="PF04433">
    <property type="entry name" value="SWIRM"/>
    <property type="match status" value="1"/>
</dbReference>
<dbReference type="PANTHER" id="PTHR15381:SF1">
    <property type="entry name" value="CHONDROITIN SULFATE PROTEOGLYCAN 5"/>
    <property type="match status" value="1"/>
</dbReference>
<evidence type="ECO:0000256" key="6">
    <source>
        <dbReference type="ARBA" id="ARBA00049655"/>
    </source>
</evidence>
<accession>A0ABN8P5H7</accession>
<dbReference type="Gene3D" id="1.10.10.60">
    <property type="entry name" value="Homeodomain-like"/>
    <property type="match status" value="1"/>
</dbReference>
<feature type="compositionally biased region" description="Pro residues" evidence="7">
    <location>
        <begin position="1107"/>
        <end position="1116"/>
    </location>
</feature>
<dbReference type="SMART" id="SM00717">
    <property type="entry name" value="SANT"/>
    <property type="match status" value="1"/>
</dbReference>
<feature type="domain" description="Chromo" evidence="11">
    <location>
        <begin position="1"/>
        <end position="274"/>
    </location>
</feature>
<feature type="region of interest" description="Disordered" evidence="7">
    <location>
        <begin position="743"/>
        <end position="806"/>
    </location>
</feature>
<evidence type="ECO:0000256" key="5">
    <source>
        <dbReference type="ARBA" id="ARBA00023242"/>
    </source>
</evidence>
<feature type="compositionally biased region" description="Low complexity" evidence="7">
    <location>
        <begin position="1039"/>
        <end position="1068"/>
    </location>
</feature>
<keyword evidence="3" id="KW-0805">Transcription regulation</keyword>
<feature type="compositionally biased region" description="Polar residues" evidence="7">
    <location>
        <begin position="414"/>
        <end position="424"/>
    </location>
</feature>
<dbReference type="SUPFAM" id="SSF46689">
    <property type="entry name" value="Homeodomain-like"/>
    <property type="match status" value="2"/>
</dbReference>
<dbReference type="SUPFAM" id="SSF52113">
    <property type="entry name" value="BRCT domain"/>
    <property type="match status" value="1"/>
</dbReference>
<gene>
    <name evidence="12" type="ORF">PLOB_00037414</name>
</gene>
<feature type="compositionally biased region" description="Polar residues" evidence="7">
    <location>
        <begin position="284"/>
        <end position="294"/>
    </location>
</feature>
<evidence type="ECO:0000313" key="12">
    <source>
        <dbReference type="EMBL" id="CAH3134537.1"/>
    </source>
</evidence>
<evidence type="ECO:0000256" key="7">
    <source>
        <dbReference type="SAM" id="MobiDB-lite"/>
    </source>
</evidence>
<evidence type="ECO:0000259" key="11">
    <source>
        <dbReference type="PROSITE" id="PS52032"/>
    </source>
</evidence>
<feature type="compositionally biased region" description="Polar residues" evidence="7">
    <location>
        <begin position="1122"/>
        <end position="1131"/>
    </location>
</feature>
<feature type="domain" description="SWIRM" evidence="9">
    <location>
        <begin position="451"/>
        <end position="548"/>
    </location>
</feature>
<feature type="compositionally biased region" description="Low complexity" evidence="7">
    <location>
        <begin position="1135"/>
        <end position="1147"/>
    </location>
</feature>
<evidence type="ECO:0000259" key="10">
    <source>
        <dbReference type="PROSITE" id="PS51293"/>
    </source>
</evidence>
<comment type="similarity">
    <text evidence="6">Belongs to the SMARCC family.</text>
</comment>
<dbReference type="Pfam" id="PF16496">
    <property type="entry name" value="SWIRM-assoc_2"/>
    <property type="match status" value="1"/>
</dbReference>
<feature type="domain" description="Myb-like" evidence="8">
    <location>
        <begin position="620"/>
        <end position="670"/>
    </location>
</feature>
<dbReference type="PROSITE" id="PS50090">
    <property type="entry name" value="MYB_LIKE"/>
    <property type="match status" value="1"/>
</dbReference>
<dbReference type="Proteomes" id="UP001159405">
    <property type="component" value="Unassembled WGS sequence"/>
</dbReference>
<evidence type="ECO:0000256" key="2">
    <source>
        <dbReference type="ARBA" id="ARBA00022853"/>
    </source>
</evidence>
<organism evidence="12 13">
    <name type="scientific">Porites lobata</name>
    <dbReference type="NCBI Taxonomy" id="104759"/>
    <lineage>
        <taxon>Eukaryota</taxon>
        <taxon>Metazoa</taxon>
        <taxon>Cnidaria</taxon>
        <taxon>Anthozoa</taxon>
        <taxon>Hexacorallia</taxon>
        <taxon>Scleractinia</taxon>
        <taxon>Fungiina</taxon>
        <taxon>Poritidae</taxon>
        <taxon>Porites</taxon>
    </lineage>
</organism>
<dbReference type="PROSITE" id="PS51293">
    <property type="entry name" value="SANT"/>
    <property type="match status" value="1"/>
</dbReference>
<comment type="subcellular location">
    <subcellularLocation>
        <location evidence="1">Nucleus</location>
    </subcellularLocation>
</comment>
<dbReference type="InterPro" id="IPR049898">
    <property type="entry name" value="MARR_BRCT_CHROMO"/>
</dbReference>
<evidence type="ECO:0000256" key="4">
    <source>
        <dbReference type="ARBA" id="ARBA00023163"/>
    </source>
</evidence>
<dbReference type="InterPro" id="IPR036420">
    <property type="entry name" value="BRCT_dom_sf"/>
</dbReference>
<dbReference type="PROSITE" id="PS50934">
    <property type="entry name" value="SWIRM"/>
    <property type="match status" value="1"/>
</dbReference>
<keyword evidence="13" id="KW-1185">Reference proteome</keyword>
<proteinExistence type="inferred from homology"/>
<feature type="region of interest" description="Disordered" evidence="7">
    <location>
        <begin position="1022"/>
        <end position="1182"/>
    </location>
</feature>
<dbReference type="PANTHER" id="PTHR15381">
    <property type="entry name" value="CHONDROITIN SULFATE PROTEOGLYCAN 5 -RELATED"/>
    <property type="match status" value="1"/>
</dbReference>
<evidence type="ECO:0000259" key="9">
    <source>
        <dbReference type="PROSITE" id="PS50934"/>
    </source>
</evidence>
<keyword evidence="2" id="KW-0156">Chromatin regulator</keyword>
<dbReference type="InterPro" id="IPR009057">
    <property type="entry name" value="Homeodomain-like_sf"/>
</dbReference>
<keyword evidence="4" id="KW-0804">Transcription</keyword>
<dbReference type="InterPro" id="IPR032451">
    <property type="entry name" value="SMARCC_C"/>
</dbReference>
<evidence type="ECO:0000256" key="3">
    <source>
        <dbReference type="ARBA" id="ARBA00023015"/>
    </source>
</evidence>
<sequence length="1182" mass="130700">MAVRKKVGAPDWKYYESPDTVALFEPVKNYLLKNCKKYVQMEPPTNKTLATLTAQLLQFQEDNFGKDASKQALLTKLPMKLFMDYSSGGSLCVILANVFKTKLEQGWRRFDFQSPSRMDRNVELFLNMEKALKEAKLLTVPQVFITPDLDLRLASRLKDIVKRHNGTITDDKSSATHIVHGPPPPFPEEEWLRPLLRQDKQVLVHWWYYPDSYDTWVPSGDIEDEPQPEPQHPGPWQVNARWLTDLDVFNEWMNEEDYELADADGSGNRGETALGKTRRKSLKSGASSDEQPSSPDGGKLKKRKRSPSPDQKKKKKPAAAPANPKKKTGKEDENDSDDATKDLPDPSPVPNVEEVTAGTTASKGKESDLQPMKGTTLTDISDSGKPESGEGEEGDTSSHMDTQEQQEESTEQSAPGSPSSNQNKEGLFKEPLNVPDTEPHDENLTEQTHHIIIPSYASWFDYNSVHAIERRALPEFFNGKNKSKSPEVYLASRNFMIDAYRLNPTEYLTATASRRNLAGDVCAIVRVHAFLEQWGLINYQVDSDGRPAPMGPPSTSHFHVLADTPAGLQPLQPAKTQIPASQQMIQFKDDFGGKETQKSGITSGNFGLRSDQYLSKKSQKAATATKEWTEQETLLLLEGLEMYKDDWNKVAEHVGTRTQDECILHFLRLPIEDPFLEDIQLGPLSHQPVPFSQQGNPIMSTVAFLASVVDPRVASAAAKAALEKFSEMKDEIPQSVIDSHVKNAAKARAEKAKKENSEESKDETPQPMEVNGSQPTASEGSESGTQDVKMEDASEKSSQPENGEKTQTIKEENIAKAAASALAAAAVKAKHLAQVEERKIKSLVALLVETQMKKLEIKLRHFEELETIMDREREAPQIREISDPKPQIRQIADSEPQIREISGPKPQIREISDPELQIREISDPDPQIRKISDPKPQIWQIDPEPQIREFLDPEPQIREISDPEPQIKEIPDPEKLVGDLHYKPIFLLNFCFSQLEYQRQQLLAERQQFHQEQLKAAEMRVRAAAGHLSPSASSPGHLQPQPQVSQPQPQFPQRQPQQHRPAQQAQPQGSQTVVAGHNVPQAPSPSPQVTASGQPVGSNPPSASASPAPPVNPGSVPPVGSHPTSGCSTPVSFMGSNAASPASAPGTPSNPPLGHATAGQMVHGTSDNSMSSPVPPATGMME</sequence>
<dbReference type="InterPro" id="IPR032448">
    <property type="entry name" value="SWIRM-assoc"/>
</dbReference>
<protein>
    <recommendedName>
        <fullName evidence="14">SWI/SNF complex subunit SMARCC2</fullName>
    </recommendedName>
</protein>
<dbReference type="InterPro" id="IPR036388">
    <property type="entry name" value="WH-like_DNA-bd_sf"/>
</dbReference>
<feature type="region of interest" description="Disordered" evidence="7">
    <location>
        <begin position="261"/>
        <end position="442"/>
    </location>
</feature>
<feature type="compositionally biased region" description="Basic residues" evidence="7">
    <location>
        <begin position="300"/>
        <end position="317"/>
    </location>
</feature>
<reference evidence="12 13" key="1">
    <citation type="submission" date="2022-05" db="EMBL/GenBank/DDBJ databases">
        <authorList>
            <consortium name="Genoscope - CEA"/>
            <person name="William W."/>
        </authorList>
    </citation>
    <scope>NUCLEOTIDE SEQUENCE [LARGE SCALE GENOMIC DNA]</scope>
</reference>
<dbReference type="InterPro" id="IPR001005">
    <property type="entry name" value="SANT/Myb"/>
</dbReference>
<feature type="domain" description="SANT" evidence="10">
    <location>
        <begin position="623"/>
        <end position="674"/>
    </location>
</feature>
<dbReference type="Pfam" id="PF16495">
    <property type="entry name" value="SWIRM-assoc_1"/>
    <property type="match status" value="1"/>
</dbReference>
<feature type="compositionally biased region" description="Polar residues" evidence="7">
    <location>
        <begin position="771"/>
        <end position="786"/>
    </location>
</feature>
<dbReference type="InterPro" id="IPR032450">
    <property type="entry name" value="SMARCC_N"/>
</dbReference>
<evidence type="ECO:0000259" key="8">
    <source>
        <dbReference type="PROSITE" id="PS50090"/>
    </source>
</evidence>
<evidence type="ECO:0000313" key="13">
    <source>
        <dbReference type="Proteomes" id="UP001159405"/>
    </source>
</evidence>
<feature type="compositionally biased region" description="Polar residues" evidence="7">
    <location>
        <begin position="1163"/>
        <end position="1172"/>
    </location>
</feature>
<dbReference type="Pfam" id="PF00249">
    <property type="entry name" value="Myb_DNA-binding"/>
    <property type="match status" value="1"/>
</dbReference>
<evidence type="ECO:0000256" key="1">
    <source>
        <dbReference type="ARBA" id="ARBA00004123"/>
    </source>
</evidence>
<dbReference type="PROSITE" id="PS52032">
    <property type="entry name" value="MARR_BRCT_CHROMO"/>
    <property type="match status" value="1"/>
</dbReference>
<dbReference type="EMBL" id="CALNXK010000054">
    <property type="protein sequence ID" value="CAH3134537.1"/>
    <property type="molecule type" value="Genomic_DNA"/>
</dbReference>